<dbReference type="Pfam" id="PF13144">
    <property type="entry name" value="ChapFlgA"/>
    <property type="match status" value="1"/>
</dbReference>
<evidence type="ECO:0000256" key="3">
    <source>
        <dbReference type="ARBA" id="ARBA00022764"/>
    </source>
</evidence>
<evidence type="ECO:0000259" key="4">
    <source>
        <dbReference type="SMART" id="SM00858"/>
    </source>
</evidence>
<dbReference type="InterPro" id="IPR039246">
    <property type="entry name" value="Flagellar_FlgA"/>
</dbReference>
<keyword evidence="2" id="KW-0732">Signal</keyword>
<dbReference type="PANTHER" id="PTHR36307:SF1">
    <property type="entry name" value="FLAGELLA BASAL BODY P-RING FORMATION PROTEIN FLGA"/>
    <property type="match status" value="1"/>
</dbReference>
<dbReference type="GO" id="GO:0042597">
    <property type="term" value="C:periplasmic space"/>
    <property type="evidence" value="ECO:0007669"/>
    <property type="project" value="UniProtKB-SubCell"/>
</dbReference>
<dbReference type="EMBL" id="DRBS01000149">
    <property type="protein sequence ID" value="HDD43993.1"/>
    <property type="molecule type" value="Genomic_DNA"/>
</dbReference>
<evidence type="ECO:0000313" key="5">
    <source>
        <dbReference type="EMBL" id="HDD43993.1"/>
    </source>
</evidence>
<proteinExistence type="predicted"/>
<keyword evidence="5" id="KW-0282">Flagellum</keyword>
<feature type="domain" description="SAF" evidence="4">
    <location>
        <begin position="190"/>
        <end position="252"/>
    </location>
</feature>
<dbReference type="GO" id="GO:0044780">
    <property type="term" value="P:bacterial-type flagellum assembly"/>
    <property type="evidence" value="ECO:0007669"/>
    <property type="project" value="InterPro"/>
</dbReference>
<dbReference type="AlphaFoldDB" id="A0A7C0U2I5"/>
<dbReference type="InterPro" id="IPR013974">
    <property type="entry name" value="SAF"/>
</dbReference>
<dbReference type="CDD" id="cd11614">
    <property type="entry name" value="SAF_CpaB_FlgA_like"/>
    <property type="match status" value="1"/>
</dbReference>
<dbReference type="PANTHER" id="PTHR36307">
    <property type="entry name" value="FLAGELLA BASAL BODY P-RING FORMATION PROTEIN FLGA"/>
    <property type="match status" value="1"/>
</dbReference>
<dbReference type="InterPro" id="IPR017585">
    <property type="entry name" value="SAF_FlgA"/>
</dbReference>
<evidence type="ECO:0000256" key="2">
    <source>
        <dbReference type="ARBA" id="ARBA00022729"/>
    </source>
</evidence>
<reference evidence="5" key="1">
    <citation type="journal article" date="2020" name="mSystems">
        <title>Genome- and Community-Level Interaction Insights into Carbon Utilization and Element Cycling Functions of Hydrothermarchaeota in Hydrothermal Sediment.</title>
        <authorList>
            <person name="Zhou Z."/>
            <person name="Liu Y."/>
            <person name="Xu W."/>
            <person name="Pan J."/>
            <person name="Luo Z.H."/>
            <person name="Li M."/>
        </authorList>
    </citation>
    <scope>NUCLEOTIDE SEQUENCE [LARGE SCALE GENOMIC DNA]</scope>
    <source>
        <strain evidence="5">HyVt-233</strain>
    </source>
</reference>
<keyword evidence="3" id="KW-0574">Periplasm</keyword>
<comment type="subcellular location">
    <subcellularLocation>
        <location evidence="1">Periplasm</location>
    </subcellularLocation>
</comment>
<sequence>MMRIILTFFVFLLIILPLNAEILHIKIPSEIKVKNSIVRLADIVEEPNKLPKVWQKMVLGNIVNPGGSLEISRDYLKARLLQAGVFLEDWTLEMPNKVKIIRDYLLISREKIEKIAYRCVYERHPWKNYLKILEIKAPSDVILPSGKVSFFCQFPSQKQFLSSFSLPIAFSINGQIVNRTWVTVKAKISLPVVVTLRPLARGEVIKKEDVKIEKREFSKINPRMFSRLEEVIGKRMKVSIGAGEILTYTQVQPIPLIHRGDIVTIVAESPVLKVTVKGRAKEDGCRGDLIKVLNLNSKKIVYGRVIDNHTVKVEF</sequence>
<keyword evidence="5" id="KW-0969">Cilium</keyword>
<dbReference type="Proteomes" id="UP000886289">
    <property type="component" value="Unassembled WGS sequence"/>
</dbReference>
<name>A0A7C0U2I5_DESA2</name>
<dbReference type="NCBIfam" id="TIGR03170">
    <property type="entry name" value="flgA_cterm"/>
    <property type="match status" value="1"/>
</dbReference>
<keyword evidence="5" id="KW-0966">Cell projection</keyword>
<dbReference type="Gene3D" id="3.90.1210.10">
    <property type="entry name" value="Antifreeze-like/N-acetylneuraminic acid synthase C-terminal domain"/>
    <property type="match status" value="1"/>
</dbReference>
<dbReference type="SMART" id="SM00858">
    <property type="entry name" value="SAF"/>
    <property type="match status" value="1"/>
</dbReference>
<evidence type="ECO:0000256" key="1">
    <source>
        <dbReference type="ARBA" id="ARBA00004418"/>
    </source>
</evidence>
<comment type="caution">
    <text evidence="5">The sequence shown here is derived from an EMBL/GenBank/DDBJ whole genome shotgun (WGS) entry which is preliminary data.</text>
</comment>
<gene>
    <name evidence="5" type="primary">flgA</name>
    <name evidence="5" type="ORF">ENG63_03925</name>
</gene>
<accession>A0A7C0U2I5</accession>
<protein>
    <submittedName>
        <fullName evidence="5">Flagellar basal body P-ring formation protein FlgA</fullName>
    </submittedName>
</protein>
<dbReference type="Gene3D" id="2.30.30.760">
    <property type="match status" value="1"/>
</dbReference>
<organism evidence="5">
    <name type="scientific">Desulfofervidus auxilii</name>
    <dbReference type="NCBI Taxonomy" id="1621989"/>
    <lineage>
        <taxon>Bacteria</taxon>
        <taxon>Pseudomonadati</taxon>
        <taxon>Thermodesulfobacteriota</taxon>
        <taxon>Candidatus Desulfofervidia</taxon>
        <taxon>Candidatus Desulfofervidales</taxon>
        <taxon>Candidatus Desulfofervidaceae</taxon>
        <taxon>Candidatus Desulfofervidus</taxon>
    </lineage>
</organism>